<keyword evidence="3" id="KW-1003">Cell membrane</keyword>
<evidence type="ECO:0000313" key="11">
    <source>
        <dbReference type="Proteomes" id="UP000606194"/>
    </source>
</evidence>
<feature type="transmembrane region" description="Helical" evidence="7">
    <location>
        <begin position="122"/>
        <end position="143"/>
    </location>
</feature>
<feature type="region of interest" description="Disordered" evidence="8">
    <location>
        <begin position="29"/>
        <end position="49"/>
    </location>
</feature>
<dbReference type="Pfam" id="PF00528">
    <property type="entry name" value="BPD_transp_1"/>
    <property type="match status" value="1"/>
</dbReference>
<dbReference type="Gene3D" id="1.10.3720.10">
    <property type="entry name" value="MetI-like"/>
    <property type="match status" value="1"/>
</dbReference>
<keyword evidence="5 7" id="KW-1133">Transmembrane helix</keyword>
<evidence type="ECO:0000256" key="6">
    <source>
        <dbReference type="ARBA" id="ARBA00023136"/>
    </source>
</evidence>
<dbReference type="Proteomes" id="UP000606194">
    <property type="component" value="Unassembled WGS sequence"/>
</dbReference>
<sequence>MAHAHSHTSAMDAGKASVAARTRAQAAARTGAGASNRASNRAVPPSAPRPARARRLLTPWLFLLAPLTLLVTFTYAPIANMVAYSFTDWDGVSPELHYTGAENYAELFTREDLFQVFWVSGYYLAASVIQIVAALYFATILSFSVRFRNFFKGVLFFPSLVNGVAIGFVFLYFFQDGGTFDTVLGLFGHHTDHAWLGTPVSANVSLAGVSIWRYLGMNFVLFLGAIQSVPGELYEAAELDGAGRWHQFRYIIAPGIRPVLTLTVILSVSGSLSAFEIPYIMTGGATGTETFVIQTVKLAFQFNKTGLASAAAVVLLLIILLVTWVQRRLVPDDRVDLV</sequence>
<evidence type="ECO:0000256" key="1">
    <source>
        <dbReference type="ARBA" id="ARBA00004651"/>
    </source>
</evidence>
<evidence type="ECO:0000256" key="2">
    <source>
        <dbReference type="ARBA" id="ARBA00022448"/>
    </source>
</evidence>
<dbReference type="CDD" id="cd06261">
    <property type="entry name" value="TM_PBP2"/>
    <property type="match status" value="1"/>
</dbReference>
<keyword evidence="6 7" id="KW-0472">Membrane</keyword>
<reference evidence="10" key="2">
    <citation type="submission" date="2020-09" db="EMBL/GenBank/DDBJ databases">
        <authorList>
            <person name="Sun Q."/>
            <person name="Ohkuma M."/>
        </authorList>
    </citation>
    <scope>NUCLEOTIDE SEQUENCE</scope>
    <source>
        <strain evidence="10">JCM 4386</strain>
    </source>
</reference>
<dbReference type="SUPFAM" id="SSF161098">
    <property type="entry name" value="MetI-like"/>
    <property type="match status" value="1"/>
</dbReference>
<evidence type="ECO:0000259" key="9">
    <source>
        <dbReference type="PROSITE" id="PS50928"/>
    </source>
</evidence>
<dbReference type="PROSITE" id="PS50928">
    <property type="entry name" value="ABC_TM1"/>
    <property type="match status" value="1"/>
</dbReference>
<dbReference type="GO" id="GO:0005886">
    <property type="term" value="C:plasma membrane"/>
    <property type="evidence" value="ECO:0007669"/>
    <property type="project" value="UniProtKB-SubCell"/>
</dbReference>
<keyword evidence="2 7" id="KW-0813">Transport</keyword>
<dbReference type="AlphaFoldDB" id="A0A918FQZ9"/>
<comment type="similarity">
    <text evidence="7">Belongs to the binding-protein-dependent transport system permease family.</text>
</comment>
<feature type="compositionally biased region" description="Low complexity" evidence="8">
    <location>
        <begin position="29"/>
        <end position="44"/>
    </location>
</feature>
<protein>
    <submittedName>
        <fullName evidence="10">ABC transporter permease</fullName>
    </submittedName>
</protein>
<evidence type="ECO:0000313" key="10">
    <source>
        <dbReference type="EMBL" id="GGR70215.1"/>
    </source>
</evidence>
<feature type="transmembrane region" description="Helical" evidence="7">
    <location>
        <begin position="259"/>
        <end position="281"/>
    </location>
</feature>
<evidence type="ECO:0000256" key="4">
    <source>
        <dbReference type="ARBA" id="ARBA00022692"/>
    </source>
</evidence>
<proteinExistence type="inferred from homology"/>
<gene>
    <name evidence="10" type="ORF">GCM10010269_06360</name>
</gene>
<feature type="transmembrane region" description="Helical" evidence="7">
    <location>
        <begin position="56"/>
        <end position="78"/>
    </location>
</feature>
<evidence type="ECO:0000256" key="7">
    <source>
        <dbReference type="RuleBase" id="RU363032"/>
    </source>
</evidence>
<dbReference type="GO" id="GO:0055085">
    <property type="term" value="P:transmembrane transport"/>
    <property type="evidence" value="ECO:0007669"/>
    <property type="project" value="InterPro"/>
</dbReference>
<dbReference type="PANTHER" id="PTHR43005">
    <property type="entry name" value="BLR7065 PROTEIN"/>
    <property type="match status" value="1"/>
</dbReference>
<evidence type="ECO:0000256" key="5">
    <source>
        <dbReference type="ARBA" id="ARBA00022989"/>
    </source>
</evidence>
<comment type="subcellular location">
    <subcellularLocation>
        <location evidence="1 7">Cell membrane</location>
        <topology evidence="1 7">Multi-pass membrane protein</topology>
    </subcellularLocation>
</comment>
<evidence type="ECO:0000256" key="3">
    <source>
        <dbReference type="ARBA" id="ARBA00022475"/>
    </source>
</evidence>
<dbReference type="EMBL" id="BMTL01000002">
    <property type="protein sequence ID" value="GGR70215.1"/>
    <property type="molecule type" value="Genomic_DNA"/>
</dbReference>
<feature type="transmembrane region" description="Helical" evidence="7">
    <location>
        <begin position="194"/>
        <end position="215"/>
    </location>
</feature>
<dbReference type="PANTHER" id="PTHR43005:SF2">
    <property type="entry name" value="INTEGRAL MEMBRANE SUGAR TRANSPORT PROTEIN"/>
    <property type="match status" value="1"/>
</dbReference>
<keyword evidence="11" id="KW-1185">Reference proteome</keyword>
<name>A0A918FQZ9_9ACTN</name>
<keyword evidence="4 7" id="KW-0812">Transmembrane</keyword>
<feature type="transmembrane region" description="Helical" evidence="7">
    <location>
        <begin position="155"/>
        <end position="174"/>
    </location>
</feature>
<dbReference type="InterPro" id="IPR035906">
    <property type="entry name" value="MetI-like_sf"/>
</dbReference>
<dbReference type="InterPro" id="IPR000515">
    <property type="entry name" value="MetI-like"/>
</dbReference>
<feature type="domain" description="ABC transmembrane type-1" evidence="9">
    <location>
        <begin position="120"/>
        <end position="326"/>
    </location>
</feature>
<reference evidence="10" key="1">
    <citation type="journal article" date="2014" name="Int. J. Syst. Evol. Microbiol.">
        <title>Complete genome sequence of Corynebacterium casei LMG S-19264T (=DSM 44701T), isolated from a smear-ripened cheese.</title>
        <authorList>
            <consortium name="US DOE Joint Genome Institute (JGI-PGF)"/>
            <person name="Walter F."/>
            <person name="Albersmeier A."/>
            <person name="Kalinowski J."/>
            <person name="Ruckert C."/>
        </authorList>
    </citation>
    <scope>NUCLEOTIDE SEQUENCE</scope>
    <source>
        <strain evidence="10">JCM 4386</strain>
    </source>
</reference>
<evidence type="ECO:0000256" key="8">
    <source>
        <dbReference type="SAM" id="MobiDB-lite"/>
    </source>
</evidence>
<organism evidence="10 11">
    <name type="scientific">Streptomyces humidus</name>
    <dbReference type="NCBI Taxonomy" id="52259"/>
    <lineage>
        <taxon>Bacteria</taxon>
        <taxon>Bacillati</taxon>
        <taxon>Actinomycetota</taxon>
        <taxon>Actinomycetes</taxon>
        <taxon>Kitasatosporales</taxon>
        <taxon>Streptomycetaceae</taxon>
        <taxon>Streptomyces</taxon>
    </lineage>
</organism>
<accession>A0A918FQZ9</accession>
<feature type="transmembrane region" description="Helical" evidence="7">
    <location>
        <begin position="306"/>
        <end position="325"/>
    </location>
</feature>
<comment type="caution">
    <text evidence="10">The sequence shown here is derived from an EMBL/GenBank/DDBJ whole genome shotgun (WGS) entry which is preliminary data.</text>
</comment>